<dbReference type="Pfam" id="PF04972">
    <property type="entry name" value="BON"/>
    <property type="match status" value="1"/>
</dbReference>
<dbReference type="PROSITE" id="PS50914">
    <property type="entry name" value="BON"/>
    <property type="match status" value="1"/>
</dbReference>
<dbReference type="InterPro" id="IPR007055">
    <property type="entry name" value="BON_dom"/>
</dbReference>
<evidence type="ECO:0000313" key="3">
    <source>
        <dbReference type="EMBL" id="MBF1164713.1"/>
    </source>
</evidence>
<evidence type="ECO:0000256" key="1">
    <source>
        <dbReference type="SAM" id="SignalP"/>
    </source>
</evidence>
<evidence type="ECO:0000313" key="4">
    <source>
        <dbReference type="Proteomes" id="UP000718593"/>
    </source>
</evidence>
<feature type="signal peptide" evidence="1">
    <location>
        <begin position="1"/>
        <end position="26"/>
    </location>
</feature>
<feature type="chain" id="PRO_5037572832" evidence="1">
    <location>
        <begin position="27"/>
        <end position="113"/>
    </location>
</feature>
<dbReference type="Gene3D" id="3.30.1340.30">
    <property type="match status" value="1"/>
</dbReference>
<sequence>MLKKKLIATLLIASATFAGLGLSAFATDDPQVVAAVVANNEAQDAALGDRVETLLRTDIGLAGSRIRVVSRAAVITVAGTVPDEHALRRALDLASGVRGVREVRNALEVELPK</sequence>
<evidence type="ECO:0000259" key="2">
    <source>
        <dbReference type="PROSITE" id="PS50914"/>
    </source>
</evidence>
<dbReference type="EMBL" id="JABZMI010000102">
    <property type="protein sequence ID" value="MBF1164713.1"/>
    <property type="molecule type" value="Genomic_DNA"/>
</dbReference>
<feature type="domain" description="BON" evidence="2">
    <location>
        <begin position="43"/>
        <end position="111"/>
    </location>
</feature>
<keyword evidence="1" id="KW-0732">Signal</keyword>
<comment type="caution">
    <text evidence="3">The sequence shown here is derived from an EMBL/GenBank/DDBJ whole genome shotgun (WGS) entry which is preliminary data.</text>
</comment>
<gene>
    <name evidence="3" type="ORF">HXL68_06700</name>
</gene>
<organism evidence="3 4">
    <name type="scientific">Dechloromonas agitata</name>
    <dbReference type="NCBI Taxonomy" id="73030"/>
    <lineage>
        <taxon>Bacteria</taxon>
        <taxon>Pseudomonadati</taxon>
        <taxon>Pseudomonadota</taxon>
        <taxon>Betaproteobacteria</taxon>
        <taxon>Rhodocyclales</taxon>
        <taxon>Azonexaceae</taxon>
        <taxon>Dechloromonas</taxon>
    </lineage>
</organism>
<protein>
    <submittedName>
        <fullName evidence="3">BON domain-containing protein</fullName>
    </submittedName>
</protein>
<dbReference type="RefSeq" id="WP_051453103.1">
    <property type="nucleotide sequence ID" value="NZ_JARBJQ010000015.1"/>
</dbReference>
<dbReference type="AlphaFoldDB" id="A0A930BVE9"/>
<name>A0A930BVE9_9RHOO</name>
<accession>A0A930BVE9</accession>
<proteinExistence type="predicted"/>
<dbReference type="Proteomes" id="UP000718593">
    <property type="component" value="Unassembled WGS sequence"/>
</dbReference>
<reference evidence="3" key="1">
    <citation type="submission" date="2020-04" db="EMBL/GenBank/DDBJ databases">
        <title>Deep metagenomics examines the oral microbiome during advanced dental caries in children, revealing novel taxa and co-occurrences with host molecules.</title>
        <authorList>
            <person name="Baker J.L."/>
            <person name="Morton J.T."/>
            <person name="Dinis M."/>
            <person name="Alvarez R."/>
            <person name="Tran N.C."/>
            <person name="Knight R."/>
            <person name="Edlund A."/>
        </authorList>
    </citation>
    <scope>NUCLEOTIDE SEQUENCE</scope>
    <source>
        <strain evidence="3">JCVI_32_bin.24</strain>
    </source>
</reference>